<keyword evidence="10" id="KW-0413">Isomerase</keyword>
<dbReference type="InterPro" id="IPR001347">
    <property type="entry name" value="SIS_dom"/>
</dbReference>
<dbReference type="PIRSF" id="PIRSF004692">
    <property type="entry name" value="KdsD_KpsF"/>
    <property type="match status" value="1"/>
</dbReference>
<evidence type="ECO:0000256" key="5">
    <source>
        <dbReference type="PIRSR" id="PIRSR004692-2"/>
    </source>
</evidence>
<dbReference type="PANTHER" id="PTHR42745:SF1">
    <property type="entry name" value="ARABINOSE 5-PHOSPHATE ISOMERASE KDSD"/>
    <property type="match status" value="1"/>
</dbReference>
<dbReference type="RefSeq" id="WP_168878525.1">
    <property type="nucleotide sequence ID" value="NZ_JABAIM010000005.1"/>
</dbReference>
<dbReference type="InterPro" id="IPR004800">
    <property type="entry name" value="KdsD/KpsF-type"/>
</dbReference>
<evidence type="ECO:0000313" key="10">
    <source>
        <dbReference type="EMBL" id="NLR76853.1"/>
    </source>
</evidence>
<evidence type="ECO:0000259" key="8">
    <source>
        <dbReference type="PROSITE" id="PS51371"/>
    </source>
</evidence>
<feature type="binding site" evidence="5">
    <location>
        <position position="87"/>
    </location>
    <ligand>
        <name>Zn(2+)</name>
        <dbReference type="ChEBI" id="CHEBI:29105"/>
    </ligand>
</feature>
<dbReference type="InterPro" id="IPR000644">
    <property type="entry name" value="CBS_dom"/>
</dbReference>
<dbReference type="Gene3D" id="3.10.580.10">
    <property type="entry name" value="CBS-domain"/>
    <property type="match status" value="1"/>
</dbReference>
<dbReference type="InterPro" id="IPR046348">
    <property type="entry name" value="SIS_dom_sf"/>
</dbReference>
<dbReference type="InterPro" id="IPR046342">
    <property type="entry name" value="CBS_dom_sf"/>
</dbReference>
<feature type="domain" description="CBS" evidence="8">
    <location>
        <begin position="215"/>
        <end position="273"/>
    </location>
</feature>
<dbReference type="PROSITE" id="PS51464">
    <property type="entry name" value="SIS"/>
    <property type="match status" value="1"/>
</dbReference>
<evidence type="ECO:0000256" key="1">
    <source>
        <dbReference type="ARBA" id="ARBA00008165"/>
    </source>
</evidence>
<dbReference type="CDD" id="cd04604">
    <property type="entry name" value="CBS_pair_SIS_assoc"/>
    <property type="match status" value="1"/>
</dbReference>
<evidence type="ECO:0000313" key="11">
    <source>
        <dbReference type="Proteomes" id="UP000587991"/>
    </source>
</evidence>
<evidence type="ECO:0000256" key="4">
    <source>
        <dbReference type="PIRNR" id="PIRNR004692"/>
    </source>
</evidence>
<feature type="domain" description="CBS" evidence="8">
    <location>
        <begin position="282"/>
        <end position="335"/>
    </location>
</feature>
<dbReference type="NCBIfam" id="TIGR00393">
    <property type="entry name" value="kpsF"/>
    <property type="match status" value="1"/>
</dbReference>
<dbReference type="Gene3D" id="3.40.50.10490">
    <property type="entry name" value="Glucose-6-phosphate isomerase like protein, domain 1"/>
    <property type="match status" value="1"/>
</dbReference>
<dbReference type="Pfam" id="PF01380">
    <property type="entry name" value="SIS"/>
    <property type="match status" value="1"/>
</dbReference>
<evidence type="ECO:0000256" key="3">
    <source>
        <dbReference type="ARBA" id="ARBA00023122"/>
    </source>
</evidence>
<dbReference type="Pfam" id="PF00571">
    <property type="entry name" value="CBS"/>
    <property type="match status" value="2"/>
</dbReference>
<feature type="domain" description="SIS" evidence="9">
    <location>
        <begin position="46"/>
        <end position="189"/>
    </location>
</feature>
<keyword evidence="11" id="KW-1185">Reference proteome</keyword>
<dbReference type="GO" id="GO:1901135">
    <property type="term" value="P:carbohydrate derivative metabolic process"/>
    <property type="evidence" value="ECO:0007669"/>
    <property type="project" value="InterPro"/>
</dbReference>
<gene>
    <name evidence="10" type="ORF">HF682_16920</name>
</gene>
<dbReference type="CDD" id="cd05014">
    <property type="entry name" value="SIS_Kpsf"/>
    <property type="match status" value="1"/>
</dbReference>
<comment type="caution">
    <text evidence="10">The sequence shown here is derived from an EMBL/GenBank/DDBJ whole genome shotgun (WGS) entry which is preliminary data.</text>
</comment>
<evidence type="ECO:0000259" key="9">
    <source>
        <dbReference type="PROSITE" id="PS51464"/>
    </source>
</evidence>
<evidence type="ECO:0000256" key="6">
    <source>
        <dbReference type="PIRSR" id="PIRSR004692-3"/>
    </source>
</evidence>
<dbReference type="InterPro" id="IPR050986">
    <property type="entry name" value="GutQ/KpsF_isomerases"/>
</dbReference>
<accession>A0A847SAU1</accession>
<feature type="site" description="Catalytically relevant" evidence="6">
    <location>
        <position position="157"/>
    </location>
</feature>
<dbReference type="InterPro" id="IPR035474">
    <property type="entry name" value="SIS_Kpsf"/>
</dbReference>
<reference evidence="10 11" key="1">
    <citation type="submission" date="2020-04" db="EMBL/GenBank/DDBJ databases">
        <title>Draft genome of Leeia sp. IMCC25680.</title>
        <authorList>
            <person name="Song J."/>
            <person name="Cho J.-C."/>
        </authorList>
    </citation>
    <scope>NUCLEOTIDE SEQUENCE [LARGE SCALE GENOMIC DNA]</scope>
    <source>
        <strain evidence="10 11">IMCC25680</strain>
    </source>
</reference>
<dbReference type="GO" id="GO:0019146">
    <property type="term" value="F:arabinose-5-phosphate isomerase activity"/>
    <property type="evidence" value="ECO:0007669"/>
    <property type="project" value="UniProtKB-ARBA"/>
</dbReference>
<proteinExistence type="inferred from homology"/>
<feature type="site" description="Catalytically relevant" evidence="6">
    <location>
        <position position="64"/>
    </location>
</feature>
<dbReference type="PROSITE" id="PS51371">
    <property type="entry name" value="CBS"/>
    <property type="match status" value="2"/>
</dbReference>
<comment type="similarity">
    <text evidence="1 4">Belongs to the SIS family. GutQ/KpsF subfamily.</text>
</comment>
<dbReference type="SUPFAM" id="SSF53697">
    <property type="entry name" value="SIS domain"/>
    <property type="match status" value="1"/>
</dbReference>
<keyword evidence="5" id="KW-0479">Metal-binding</keyword>
<organism evidence="10 11">
    <name type="scientific">Leeia aquatica</name>
    <dbReference type="NCBI Taxonomy" id="2725557"/>
    <lineage>
        <taxon>Bacteria</taxon>
        <taxon>Pseudomonadati</taxon>
        <taxon>Pseudomonadota</taxon>
        <taxon>Betaproteobacteria</taxon>
        <taxon>Neisseriales</taxon>
        <taxon>Leeiaceae</taxon>
        <taxon>Leeia</taxon>
    </lineage>
</organism>
<evidence type="ECO:0000256" key="7">
    <source>
        <dbReference type="PROSITE-ProRule" id="PRU00703"/>
    </source>
</evidence>
<keyword evidence="2" id="KW-0677">Repeat</keyword>
<dbReference type="AlphaFoldDB" id="A0A847SAU1"/>
<dbReference type="Proteomes" id="UP000587991">
    <property type="component" value="Unassembled WGS sequence"/>
</dbReference>
<protein>
    <submittedName>
        <fullName evidence="10">KpsF/GutQ family sugar-phosphate isomerase</fullName>
    </submittedName>
</protein>
<dbReference type="EMBL" id="JABAIM010000005">
    <property type="protein sequence ID" value="NLR76853.1"/>
    <property type="molecule type" value="Genomic_DNA"/>
</dbReference>
<keyword evidence="5" id="KW-0862">Zinc</keyword>
<keyword evidence="3 7" id="KW-0129">CBS domain</keyword>
<dbReference type="FunFam" id="3.40.50.10490:FF:000011">
    <property type="entry name" value="Arabinose 5-phosphate isomerase"/>
    <property type="match status" value="1"/>
</dbReference>
<feature type="site" description="Catalytically relevant" evidence="6">
    <location>
        <position position="198"/>
    </location>
</feature>
<evidence type="ECO:0000256" key="2">
    <source>
        <dbReference type="ARBA" id="ARBA00022737"/>
    </source>
</evidence>
<name>A0A847SAU1_9NEIS</name>
<dbReference type="PANTHER" id="PTHR42745">
    <property type="match status" value="1"/>
</dbReference>
<dbReference type="SMART" id="SM00116">
    <property type="entry name" value="CBS"/>
    <property type="match status" value="2"/>
</dbReference>
<feature type="site" description="Catalytically relevant" evidence="6">
    <location>
        <position position="116"/>
    </location>
</feature>
<dbReference type="GO" id="GO:0097367">
    <property type="term" value="F:carbohydrate derivative binding"/>
    <property type="evidence" value="ECO:0007669"/>
    <property type="project" value="InterPro"/>
</dbReference>
<dbReference type="GO" id="GO:0046872">
    <property type="term" value="F:metal ion binding"/>
    <property type="evidence" value="ECO:0007669"/>
    <property type="project" value="UniProtKB-KW"/>
</dbReference>
<dbReference type="GO" id="GO:0005975">
    <property type="term" value="P:carbohydrate metabolic process"/>
    <property type="evidence" value="ECO:0007669"/>
    <property type="project" value="InterPro"/>
</dbReference>
<sequence>MSDYSSLSAMPADDDSLLATTRRVLRVEAEALTALADRLDGQVLRALQVLRDCRGRVVVSGMGKSGHIAGKIAATLASTGTPAFFLHPAEACHGDLGMLTQDDVLLALSYSGESDELLALLPYLRRQKIPLVVLTGNPGSSLAKAAEVVLDAGVREEACPLGLAPTTSTTAALALGDALAVALLEWRGFGVDDFALSHPGGRLGRRLLIQVADLMHAGEHLPMVRISDVLPQALEVVTRKRLGFAAVLDDAEALVGIFTDGDLRRAVSRFADLRSVTVGEVMTPRPRCVQADTLAVEAIALMEQAPKITSLLVLDEQQQLVGAIHLHDLLNAGLL</sequence>